<keyword evidence="9" id="KW-0067">ATP-binding</keyword>
<dbReference type="EC" id="2.7.11.1" evidence="3"/>
<comment type="catalytic activity">
    <reaction evidence="10">
        <text>L-threonyl-[protein] + ATP = O-phospho-L-threonyl-[protein] + ADP + H(+)</text>
        <dbReference type="Rhea" id="RHEA:46608"/>
        <dbReference type="Rhea" id="RHEA-COMP:11060"/>
        <dbReference type="Rhea" id="RHEA-COMP:11605"/>
        <dbReference type="ChEBI" id="CHEBI:15378"/>
        <dbReference type="ChEBI" id="CHEBI:30013"/>
        <dbReference type="ChEBI" id="CHEBI:30616"/>
        <dbReference type="ChEBI" id="CHEBI:61977"/>
        <dbReference type="ChEBI" id="CHEBI:456216"/>
        <dbReference type="EC" id="2.7.11.1"/>
    </reaction>
</comment>
<dbReference type="GO" id="GO:0043657">
    <property type="term" value="C:host cell"/>
    <property type="evidence" value="ECO:0007669"/>
    <property type="project" value="UniProtKB-SubCell"/>
</dbReference>
<dbReference type="SMART" id="SM00220">
    <property type="entry name" value="S_TKc"/>
    <property type="match status" value="1"/>
</dbReference>
<dbReference type="InterPro" id="IPR008271">
    <property type="entry name" value="Ser/Thr_kinase_AS"/>
</dbReference>
<gene>
    <name evidence="13" type="ORF">BD410DRAFT_903287</name>
</gene>
<dbReference type="Proteomes" id="UP000294933">
    <property type="component" value="Unassembled WGS sequence"/>
</dbReference>
<keyword evidence="6" id="KW-0808">Transferase</keyword>
<dbReference type="PANTHER" id="PTHR43895">
    <property type="entry name" value="CALCIUM/CALMODULIN-DEPENDENT PROTEIN KINASE KINASE-RELATED"/>
    <property type="match status" value="1"/>
</dbReference>
<dbReference type="Gene3D" id="1.10.510.10">
    <property type="entry name" value="Transferase(Phosphotransferase) domain 1"/>
    <property type="match status" value="1"/>
</dbReference>
<protein>
    <recommendedName>
        <fullName evidence="3">non-specific serine/threonine protein kinase</fullName>
        <ecNumber evidence="3">2.7.11.1</ecNumber>
    </recommendedName>
</protein>
<dbReference type="Pfam" id="PF20147">
    <property type="entry name" value="Crinkler"/>
    <property type="match status" value="1"/>
</dbReference>
<dbReference type="VEuPathDB" id="FungiDB:BD410DRAFT_903287"/>
<evidence type="ECO:0000256" key="8">
    <source>
        <dbReference type="ARBA" id="ARBA00022777"/>
    </source>
</evidence>
<dbReference type="GO" id="GO:0004674">
    <property type="term" value="F:protein serine/threonine kinase activity"/>
    <property type="evidence" value="ECO:0007669"/>
    <property type="project" value="UniProtKB-KW"/>
</dbReference>
<comment type="subcellular location">
    <subcellularLocation>
        <location evidence="1">Host cell</location>
    </subcellularLocation>
    <subcellularLocation>
        <location evidence="2">Secreted</location>
    </subcellularLocation>
</comment>
<dbReference type="SUPFAM" id="SSF56112">
    <property type="entry name" value="Protein kinase-like (PK-like)"/>
    <property type="match status" value="1"/>
</dbReference>
<evidence type="ECO:0000256" key="3">
    <source>
        <dbReference type="ARBA" id="ARBA00012513"/>
    </source>
</evidence>
<dbReference type="PROSITE" id="PS50011">
    <property type="entry name" value="PROTEIN_KINASE_DOM"/>
    <property type="match status" value="1"/>
</dbReference>
<dbReference type="PANTHER" id="PTHR43895:SF32">
    <property type="entry name" value="SERINE_THREONINE-PROTEIN KINASE CHK1"/>
    <property type="match status" value="1"/>
</dbReference>
<organism evidence="13 14">
    <name type="scientific">Rickenella mellea</name>
    <dbReference type="NCBI Taxonomy" id="50990"/>
    <lineage>
        <taxon>Eukaryota</taxon>
        <taxon>Fungi</taxon>
        <taxon>Dikarya</taxon>
        <taxon>Basidiomycota</taxon>
        <taxon>Agaricomycotina</taxon>
        <taxon>Agaricomycetes</taxon>
        <taxon>Hymenochaetales</taxon>
        <taxon>Rickenellaceae</taxon>
        <taxon>Rickenella</taxon>
    </lineage>
</organism>
<dbReference type="AlphaFoldDB" id="A0A4Y7PE27"/>
<sequence length="299" mass="33518">MTTPRKVWCLLLSPDKTTCIGRPVSVGVSPKGTVDQVKKKIKEEKPERLQGVDPDELRVWKCNEPTTFDWSDSQTLENQVREVFSQNKVKMLDEDMDVSSLTFATRELLLAQLPDETNHVVDLLESLHLEIGTTIILPLASPLRCIDSVTAHRLMYQLVEAVGFIHGNGVAHLDLKPGNILVNHAHNPPRLVVIDFSASVFASSPEFRIEGFVGTPHWTAPEIGTVDGPPQTYSPIRADLWSCGKLMGYIADRYSIRDDKLLQLMEELLSLDPLERPLLQKESNVHPVQPKLASLIYRS</sequence>
<evidence type="ECO:0000313" key="14">
    <source>
        <dbReference type="Proteomes" id="UP000294933"/>
    </source>
</evidence>
<dbReference type="InterPro" id="IPR045379">
    <property type="entry name" value="Crinkler_N"/>
</dbReference>
<dbReference type="InterPro" id="IPR000719">
    <property type="entry name" value="Prot_kinase_dom"/>
</dbReference>
<dbReference type="STRING" id="50990.A0A4Y7PE27"/>
<keyword evidence="4" id="KW-0964">Secreted</keyword>
<keyword evidence="8 13" id="KW-0418">Kinase</keyword>
<evidence type="ECO:0000259" key="12">
    <source>
        <dbReference type="PROSITE" id="PS50011"/>
    </source>
</evidence>
<evidence type="ECO:0000256" key="11">
    <source>
        <dbReference type="ARBA" id="ARBA00048679"/>
    </source>
</evidence>
<evidence type="ECO:0000256" key="5">
    <source>
        <dbReference type="ARBA" id="ARBA00022527"/>
    </source>
</evidence>
<evidence type="ECO:0000256" key="4">
    <source>
        <dbReference type="ARBA" id="ARBA00022525"/>
    </source>
</evidence>
<evidence type="ECO:0000256" key="6">
    <source>
        <dbReference type="ARBA" id="ARBA00022679"/>
    </source>
</evidence>
<evidence type="ECO:0000256" key="2">
    <source>
        <dbReference type="ARBA" id="ARBA00004613"/>
    </source>
</evidence>
<dbReference type="GO" id="GO:0005524">
    <property type="term" value="F:ATP binding"/>
    <property type="evidence" value="ECO:0007669"/>
    <property type="project" value="UniProtKB-KW"/>
</dbReference>
<dbReference type="Pfam" id="PF00069">
    <property type="entry name" value="Pkinase"/>
    <property type="match status" value="1"/>
</dbReference>
<evidence type="ECO:0000256" key="9">
    <source>
        <dbReference type="ARBA" id="ARBA00022840"/>
    </source>
</evidence>
<keyword evidence="5" id="KW-0723">Serine/threonine-protein kinase</keyword>
<accession>A0A4Y7PE27</accession>
<dbReference type="EMBL" id="ML170583">
    <property type="protein sequence ID" value="TDL13496.1"/>
    <property type="molecule type" value="Genomic_DNA"/>
</dbReference>
<dbReference type="InterPro" id="IPR011009">
    <property type="entry name" value="Kinase-like_dom_sf"/>
</dbReference>
<feature type="domain" description="Protein kinase" evidence="12">
    <location>
        <begin position="20"/>
        <end position="299"/>
    </location>
</feature>
<dbReference type="GO" id="GO:0005576">
    <property type="term" value="C:extracellular region"/>
    <property type="evidence" value="ECO:0007669"/>
    <property type="project" value="UniProtKB-SubCell"/>
</dbReference>
<dbReference type="GO" id="GO:0007165">
    <property type="term" value="P:signal transduction"/>
    <property type="evidence" value="ECO:0007669"/>
    <property type="project" value="TreeGrafter"/>
</dbReference>
<dbReference type="OrthoDB" id="3216574at2759"/>
<dbReference type="PROSITE" id="PS00108">
    <property type="entry name" value="PROTEIN_KINASE_ST"/>
    <property type="match status" value="1"/>
</dbReference>
<reference evidence="13 14" key="1">
    <citation type="submission" date="2018-06" db="EMBL/GenBank/DDBJ databases">
        <title>A transcriptomic atlas of mushroom development highlights an independent origin of complex multicellularity.</title>
        <authorList>
            <consortium name="DOE Joint Genome Institute"/>
            <person name="Krizsan K."/>
            <person name="Almasi E."/>
            <person name="Merenyi Z."/>
            <person name="Sahu N."/>
            <person name="Viragh M."/>
            <person name="Koszo T."/>
            <person name="Mondo S."/>
            <person name="Kiss B."/>
            <person name="Balint B."/>
            <person name="Kues U."/>
            <person name="Barry K."/>
            <person name="Hegedus J.C."/>
            <person name="Henrissat B."/>
            <person name="Johnson J."/>
            <person name="Lipzen A."/>
            <person name="Ohm R."/>
            <person name="Nagy I."/>
            <person name="Pangilinan J."/>
            <person name="Yan J."/>
            <person name="Xiong Y."/>
            <person name="Grigoriev I.V."/>
            <person name="Hibbett D.S."/>
            <person name="Nagy L.G."/>
        </authorList>
    </citation>
    <scope>NUCLEOTIDE SEQUENCE [LARGE SCALE GENOMIC DNA]</scope>
    <source>
        <strain evidence="13 14">SZMC22713</strain>
    </source>
</reference>
<evidence type="ECO:0000256" key="10">
    <source>
        <dbReference type="ARBA" id="ARBA00047899"/>
    </source>
</evidence>
<keyword evidence="14" id="KW-1185">Reference proteome</keyword>
<evidence type="ECO:0000313" key="13">
    <source>
        <dbReference type="EMBL" id="TDL13496.1"/>
    </source>
</evidence>
<name>A0A4Y7PE27_9AGAM</name>
<dbReference type="CDD" id="cd00180">
    <property type="entry name" value="PKc"/>
    <property type="match status" value="1"/>
</dbReference>
<keyword evidence="7" id="KW-0547">Nucleotide-binding</keyword>
<evidence type="ECO:0000256" key="7">
    <source>
        <dbReference type="ARBA" id="ARBA00022741"/>
    </source>
</evidence>
<comment type="catalytic activity">
    <reaction evidence="11">
        <text>L-seryl-[protein] + ATP = O-phospho-L-seryl-[protein] + ADP + H(+)</text>
        <dbReference type="Rhea" id="RHEA:17989"/>
        <dbReference type="Rhea" id="RHEA-COMP:9863"/>
        <dbReference type="Rhea" id="RHEA-COMP:11604"/>
        <dbReference type="ChEBI" id="CHEBI:15378"/>
        <dbReference type="ChEBI" id="CHEBI:29999"/>
        <dbReference type="ChEBI" id="CHEBI:30616"/>
        <dbReference type="ChEBI" id="CHEBI:83421"/>
        <dbReference type="ChEBI" id="CHEBI:456216"/>
        <dbReference type="EC" id="2.7.11.1"/>
    </reaction>
</comment>
<evidence type="ECO:0000256" key="1">
    <source>
        <dbReference type="ARBA" id="ARBA00004340"/>
    </source>
</evidence>
<proteinExistence type="predicted"/>